<reference evidence="3 4" key="1">
    <citation type="submission" date="2018-12" db="EMBL/GenBank/DDBJ databases">
        <authorList>
            <person name="Toschakov S.V."/>
        </authorList>
    </citation>
    <scope>NUCLEOTIDE SEQUENCE [LARGE SCALE GENOMIC DNA]</scope>
    <source>
        <strain evidence="3 4">GM2012</strain>
    </source>
</reference>
<accession>A0A432MNN1</accession>
<comment type="caution">
    <text evidence="3">The sequence shown here is derived from an EMBL/GenBank/DDBJ whole genome shotgun (WGS) entry which is preliminary data.</text>
</comment>
<organism evidence="3 4">
    <name type="scientific">Tautonia sociabilis</name>
    <dbReference type="NCBI Taxonomy" id="2080755"/>
    <lineage>
        <taxon>Bacteria</taxon>
        <taxon>Pseudomonadati</taxon>
        <taxon>Planctomycetota</taxon>
        <taxon>Planctomycetia</taxon>
        <taxon>Isosphaerales</taxon>
        <taxon>Isosphaeraceae</taxon>
        <taxon>Tautonia</taxon>
    </lineage>
</organism>
<dbReference type="EMBL" id="RYZH01000006">
    <property type="protein sequence ID" value="RUL88859.1"/>
    <property type="molecule type" value="Genomic_DNA"/>
</dbReference>
<keyword evidence="4" id="KW-1185">Reference proteome</keyword>
<feature type="compositionally biased region" description="Acidic residues" evidence="1">
    <location>
        <begin position="604"/>
        <end position="615"/>
    </location>
</feature>
<dbReference type="Proteomes" id="UP000280296">
    <property type="component" value="Unassembled WGS sequence"/>
</dbReference>
<gene>
    <name evidence="3" type="ORF">TsocGM_04415</name>
</gene>
<evidence type="ECO:0000313" key="3">
    <source>
        <dbReference type="EMBL" id="RUL88859.1"/>
    </source>
</evidence>
<dbReference type="Gene3D" id="3.90.320.10">
    <property type="match status" value="1"/>
</dbReference>
<evidence type="ECO:0000256" key="1">
    <source>
        <dbReference type="SAM" id="MobiDB-lite"/>
    </source>
</evidence>
<feature type="region of interest" description="Disordered" evidence="1">
    <location>
        <begin position="1105"/>
        <end position="1127"/>
    </location>
</feature>
<dbReference type="AlphaFoldDB" id="A0A432MNN1"/>
<evidence type="ECO:0000313" key="4">
    <source>
        <dbReference type="Proteomes" id="UP000280296"/>
    </source>
</evidence>
<feature type="domain" description="PD-(D/E)XK endonuclease-like" evidence="2">
    <location>
        <begin position="805"/>
        <end position="1098"/>
    </location>
</feature>
<evidence type="ECO:0000259" key="2">
    <source>
        <dbReference type="Pfam" id="PF12705"/>
    </source>
</evidence>
<dbReference type="Pfam" id="PF12705">
    <property type="entry name" value="PDDEXK_1"/>
    <property type="match status" value="1"/>
</dbReference>
<feature type="region of interest" description="Disordered" evidence="1">
    <location>
        <begin position="585"/>
        <end position="620"/>
    </location>
</feature>
<sequence>MGKAADRRLWTGPVGSSWADRVRGQWGASTWVMPTPLARDRLARRLSLASGTIGPSRSESDRVYCWDDLWRSLRADRLDGPLVLSPAGTRAALVEAIDRARREGELTVSASVAGSSGFRRRVARRIAPWMSAGRAPDDLPAPTGAVELELHRIYRRYNEVLARLGAVDAPGLEAYYASLYRLTRELPRSWGRVDRLVLVEPPAEDRPVRLAIDAMRHSIRQLGVVLTFDGDPSRAEVDATAARFRERLLSWGFLEERIEPPEDRPAGLLAIGQALFREGDPGGYRIDRSEGIALRGASTGEGLARLAAVWARRLLDEGEAPEELIILVRSWDEQSRIALDQLRTWGLPVGNGKGRGIASDAAVQALRLAMTIPVEDWDTDLLGRLLRNGRLRPDWNEAAAHPMALAATAAALRETRVFRGRDAIAEAIDRMGGDPSPEAEQSGGKPDYLRRYRQRRSWLAGIAGPVFGRLSALIDAVAQQGPWASQVDRLSRLATGLGLDPNEEPLGLLFAALDDHGLVLDGVGRGGEPWTWAAFVAEVEAILRDLPAPEAPGSGALRMATVDEAAGVVSRHVLLTNLAEGAFPDRSAVGPAAEPDDGSHDEPEPGDDSSTEPDAEPGRAELGVRDLRIGPLRLPFDPAPTAPSRPTPFGREMARFLRVIGSAERSLTLAYPTADEKGVALSDSGFLAEVKALLTPDVDREIVREDRSLDPALRETTPQSPLEHRVRAMARAAIEDPSILSSLARSPEHRSALLASASALLVNERRARAASWRRVRQPLSRYEGVLRDPAIVSRLASDFGPEYAFSASQLESMAFCPFQFFLRYVLRLDPIEERDELEEDRTLGGSRMHAALESLHIALRDDPPGDGISLDEAVADRIELAVRDQLEREAEPPSDVGRALRAIEAERMVRVGKTYADQFRRYAESHGLGLRPAHFEFQFGSGNEGTGPALVIGEGQGQVRLQGMIDRIDVAHHPSGLLFRVIDYKTGSTPSRTKLQKGLALQLPLYAMAVERAFPPEPAPRALDAGYWALRGKGYTPLVTMAEYRDGDLRPGKVWEPGPEKIVGFVLDLVDRLRRGMLPVHPAEPDCDRTCDYRTVCRIHQVRQARKPWPEAPTMSDPDQPGEEDGR</sequence>
<dbReference type="InterPro" id="IPR011604">
    <property type="entry name" value="PDDEXK-like_dom_sf"/>
</dbReference>
<reference evidence="3 4" key="2">
    <citation type="submission" date="2019-01" db="EMBL/GenBank/DDBJ databases">
        <title>Tautonia sociabilis, a novel thermotolerant planctomycete of Isosphaeraceae family, isolated from a 4000 m deep subterranean habitat.</title>
        <authorList>
            <person name="Kovaleva O.L."/>
            <person name="Elcheninov A.G."/>
            <person name="Van Heerden E."/>
            <person name="Toshchakov S.V."/>
            <person name="Novikov A."/>
            <person name="Bonch-Osmolovskaya E.A."/>
            <person name="Kublanov I.V."/>
        </authorList>
    </citation>
    <scope>NUCLEOTIDE SEQUENCE [LARGE SCALE GENOMIC DNA]</scope>
    <source>
        <strain evidence="3 4">GM2012</strain>
    </source>
</reference>
<dbReference type="InterPro" id="IPR027417">
    <property type="entry name" value="P-loop_NTPase"/>
</dbReference>
<protein>
    <submittedName>
        <fullName evidence="3">PD-(D/E)XK nuclease family protein</fullName>
    </submittedName>
</protein>
<dbReference type="InterPro" id="IPR038726">
    <property type="entry name" value="PDDEXK_AddAB-type"/>
</dbReference>
<proteinExistence type="predicted"/>
<dbReference type="SUPFAM" id="SSF52540">
    <property type="entry name" value="P-loop containing nucleoside triphosphate hydrolases"/>
    <property type="match status" value="1"/>
</dbReference>
<name>A0A432MNN1_9BACT</name>